<sequence length="152" mass="16042">MTTTFPSPAALLEAAGTDLGASAWLLVDQERIDRFADATDDHQWIHVDPERAAAGPFGATIAHGYLSLSLLAPLMFDLLHVEACALVVNAGSDRVRFVSPVRAGSRVRARGTLVGAERIPTGVRARTAVTLEVEGGEKPALVAETLTVFVPA</sequence>
<dbReference type="PANTHER" id="PTHR42993:SF1">
    <property type="entry name" value="MAOC-LIKE DEHYDRATASE DOMAIN-CONTAINING PROTEIN"/>
    <property type="match status" value="1"/>
</dbReference>
<dbReference type="EMBL" id="QXTG01000002">
    <property type="protein sequence ID" value="RIX27530.1"/>
    <property type="molecule type" value="Genomic_DNA"/>
</dbReference>
<comment type="similarity">
    <text evidence="1">Belongs to the enoyl-CoA hydratase/isomerase family.</text>
</comment>
<dbReference type="InterPro" id="IPR002539">
    <property type="entry name" value="MaoC-like_dom"/>
</dbReference>
<evidence type="ECO:0000313" key="4">
    <source>
        <dbReference type="Proteomes" id="UP000265742"/>
    </source>
</evidence>
<evidence type="ECO:0000313" key="3">
    <source>
        <dbReference type="EMBL" id="RIX27530.1"/>
    </source>
</evidence>
<evidence type="ECO:0000259" key="2">
    <source>
        <dbReference type="Pfam" id="PF01575"/>
    </source>
</evidence>
<dbReference type="InterPro" id="IPR039375">
    <property type="entry name" value="NodN-like"/>
</dbReference>
<dbReference type="InterPro" id="IPR029069">
    <property type="entry name" value="HotDog_dom_sf"/>
</dbReference>
<organism evidence="3 4">
    <name type="scientific">Amnibacterium setariae</name>
    <dbReference type="NCBI Taxonomy" id="2306585"/>
    <lineage>
        <taxon>Bacteria</taxon>
        <taxon>Bacillati</taxon>
        <taxon>Actinomycetota</taxon>
        <taxon>Actinomycetes</taxon>
        <taxon>Micrococcales</taxon>
        <taxon>Microbacteriaceae</taxon>
        <taxon>Amnibacterium</taxon>
    </lineage>
</organism>
<dbReference type="OrthoDB" id="9801735at2"/>
<feature type="domain" description="MaoC-like" evidence="2">
    <location>
        <begin position="14"/>
        <end position="122"/>
    </location>
</feature>
<dbReference type="AlphaFoldDB" id="A0A3A1TUG6"/>
<proteinExistence type="inferred from homology"/>
<comment type="caution">
    <text evidence="3">The sequence shown here is derived from an EMBL/GenBank/DDBJ whole genome shotgun (WGS) entry which is preliminary data.</text>
</comment>
<dbReference type="SUPFAM" id="SSF54637">
    <property type="entry name" value="Thioesterase/thiol ester dehydrase-isomerase"/>
    <property type="match status" value="1"/>
</dbReference>
<evidence type="ECO:0000256" key="1">
    <source>
        <dbReference type="ARBA" id="ARBA00005254"/>
    </source>
</evidence>
<name>A0A3A1TUG6_9MICO</name>
<dbReference type="PANTHER" id="PTHR42993">
    <property type="entry name" value="MAOC-LIKE DEHYDRATASE DOMAIN-CONTAINING PROTEIN"/>
    <property type="match status" value="1"/>
</dbReference>
<dbReference type="Proteomes" id="UP000265742">
    <property type="component" value="Unassembled WGS sequence"/>
</dbReference>
<dbReference type="CDD" id="cd03450">
    <property type="entry name" value="NodN"/>
    <property type="match status" value="1"/>
</dbReference>
<reference evidence="4" key="1">
    <citation type="submission" date="2018-09" db="EMBL/GenBank/DDBJ databases">
        <authorList>
            <person name="Kim I."/>
        </authorList>
    </citation>
    <scope>NUCLEOTIDE SEQUENCE [LARGE SCALE GENOMIC DNA]</scope>
    <source>
        <strain evidence="4">DD4a</strain>
    </source>
</reference>
<accession>A0A3A1TUG6</accession>
<gene>
    <name evidence="3" type="ORF">D1781_08075</name>
</gene>
<dbReference type="RefSeq" id="WP_119481839.1">
    <property type="nucleotide sequence ID" value="NZ_QXTG01000002.1"/>
</dbReference>
<keyword evidence="4" id="KW-1185">Reference proteome</keyword>
<dbReference type="Gene3D" id="3.10.129.10">
    <property type="entry name" value="Hotdog Thioesterase"/>
    <property type="match status" value="1"/>
</dbReference>
<protein>
    <submittedName>
        <fullName evidence="3">MaoC family dehydratase</fullName>
    </submittedName>
</protein>
<dbReference type="Pfam" id="PF01575">
    <property type="entry name" value="MaoC_dehydratas"/>
    <property type="match status" value="1"/>
</dbReference>